<dbReference type="Proteomes" id="UP000001307">
    <property type="component" value="Unassembled WGS sequence"/>
</dbReference>
<proteinExistence type="predicted"/>
<evidence type="ECO:0000313" key="1">
    <source>
        <dbReference type="EMBL" id="CBY09476.1"/>
    </source>
</evidence>
<organism evidence="1">
    <name type="scientific">Oikopleura dioica</name>
    <name type="common">Tunicate</name>
    <dbReference type="NCBI Taxonomy" id="34765"/>
    <lineage>
        <taxon>Eukaryota</taxon>
        <taxon>Metazoa</taxon>
        <taxon>Chordata</taxon>
        <taxon>Tunicata</taxon>
        <taxon>Appendicularia</taxon>
        <taxon>Copelata</taxon>
        <taxon>Oikopleuridae</taxon>
        <taxon>Oikopleura</taxon>
    </lineage>
</organism>
<name>E4XD01_OIKDI</name>
<sequence length="275" mass="29662">MVERFTITGRPVMEMIFSETNKAIKNEVLGAAKAKNIKAITSINAADLDAYDYSANESTASGVVLLNVDSALALSNIPEDFDVFVESSNSGLSVTGDHFWFKSVNSVAGAKAWLAETVGAFNQTELSPGVEKWKIEGEAKETLWLADDFDSVAQITLAGALPGGFVFPVVKKAEFGDLSALRGQYIPLRAISTNGIFQGSEITWFGDDAGFSRKFDLHPVVDCIFNLGAAQLDLTTIRGASSGKRTRLFPTAEETDDQVLGAQDARLYSVNEDEE</sequence>
<reference evidence="1" key="1">
    <citation type="journal article" date="2010" name="Science">
        <title>Plasticity of animal genome architecture unmasked by rapid evolution of a pelagic tunicate.</title>
        <authorList>
            <person name="Denoeud F."/>
            <person name="Henriet S."/>
            <person name="Mungpakdee S."/>
            <person name="Aury J.M."/>
            <person name="Da Silva C."/>
            <person name="Brinkmann H."/>
            <person name="Mikhaleva J."/>
            <person name="Olsen L.C."/>
            <person name="Jubin C."/>
            <person name="Canestro C."/>
            <person name="Bouquet J.M."/>
            <person name="Danks G."/>
            <person name="Poulain J."/>
            <person name="Campsteijn C."/>
            <person name="Adamski M."/>
            <person name="Cross I."/>
            <person name="Yadetie F."/>
            <person name="Muffato M."/>
            <person name="Louis A."/>
            <person name="Butcher S."/>
            <person name="Tsagkogeorga G."/>
            <person name="Konrad A."/>
            <person name="Singh S."/>
            <person name="Jensen M.F."/>
            <person name="Cong E.H."/>
            <person name="Eikeseth-Otteraa H."/>
            <person name="Noel B."/>
            <person name="Anthouard V."/>
            <person name="Porcel B.M."/>
            <person name="Kachouri-Lafond R."/>
            <person name="Nishino A."/>
            <person name="Ugolini M."/>
            <person name="Chourrout P."/>
            <person name="Nishida H."/>
            <person name="Aasland R."/>
            <person name="Huzurbazar S."/>
            <person name="Westhof E."/>
            <person name="Delsuc F."/>
            <person name="Lehrach H."/>
            <person name="Reinhardt R."/>
            <person name="Weissenbach J."/>
            <person name="Roy S.W."/>
            <person name="Artiguenave F."/>
            <person name="Postlethwait J.H."/>
            <person name="Manak J.R."/>
            <person name="Thompson E.M."/>
            <person name="Jaillon O."/>
            <person name="Du Pasquier L."/>
            <person name="Boudinot P."/>
            <person name="Liberles D.A."/>
            <person name="Volff J.N."/>
            <person name="Philippe H."/>
            <person name="Lenhard B."/>
            <person name="Roest Crollius H."/>
            <person name="Wincker P."/>
            <person name="Chourrout D."/>
        </authorList>
    </citation>
    <scope>NUCLEOTIDE SEQUENCE [LARGE SCALE GENOMIC DNA]</scope>
</reference>
<dbReference type="EMBL" id="FN653037">
    <property type="protein sequence ID" value="CBY09476.1"/>
    <property type="molecule type" value="Genomic_DNA"/>
</dbReference>
<accession>E4XD01</accession>
<protein>
    <submittedName>
        <fullName evidence="1">Uncharacterized protein</fullName>
    </submittedName>
</protein>
<dbReference type="InParanoid" id="E4XD01"/>
<keyword evidence="2" id="KW-1185">Reference proteome</keyword>
<dbReference type="AlphaFoldDB" id="E4XD01"/>
<gene>
    <name evidence="1" type="ORF">GSOID_T00008035001</name>
</gene>
<evidence type="ECO:0000313" key="2">
    <source>
        <dbReference type="Proteomes" id="UP000001307"/>
    </source>
</evidence>